<dbReference type="InterPro" id="IPR010718">
    <property type="entry name" value="DUF1294"/>
</dbReference>
<evidence type="ECO:0000313" key="3">
    <source>
        <dbReference type="Proteomes" id="UP000674416"/>
    </source>
</evidence>
<keyword evidence="1" id="KW-0812">Transmembrane</keyword>
<dbReference type="Pfam" id="PF06961">
    <property type="entry name" value="DUF1294"/>
    <property type="match status" value="1"/>
</dbReference>
<comment type="caution">
    <text evidence="2">The sequence shown here is derived from an EMBL/GenBank/DDBJ whole genome shotgun (WGS) entry which is preliminary data.</text>
</comment>
<keyword evidence="3" id="KW-1185">Reference proteome</keyword>
<evidence type="ECO:0000256" key="1">
    <source>
        <dbReference type="SAM" id="Phobius"/>
    </source>
</evidence>
<name>A0ABS4D107_9BACI</name>
<dbReference type="Proteomes" id="UP000674416">
    <property type="component" value="Unassembled WGS sequence"/>
</dbReference>
<dbReference type="EMBL" id="JAFDST010000005">
    <property type="protein sequence ID" value="MBP1083311.1"/>
    <property type="molecule type" value="Genomic_DNA"/>
</dbReference>
<dbReference type="PIRSF" id="PIRSF002599">
    <property type="entry name" value="Cold_shock_A"/>
    <property type="match status" value="1"/>
</dbReference>
<feature type="transmembrane region" description="Helical" evidence="1">
    <location>
        <begin position="64"/>
        <end position="86"/>
    </location>
</feature>
<evidence type="ECO:0000313" key="2">
    <source>
        <dbReference type="EMBL" id="MBP1083311.1"/>
    </source>
</evidence>
<proteinExistence type="predicted"/>
<gene>
    <name evidence="2" type="ORF">JOC74_003825</name>
</gene>
<sequence length="88" mass="10391">MYYIALFIVLINLYGYTLMGIDKKRAREHKWRISESHLWVVCLLFGSAGIGAGMYYFRHKTKHISFRLGVPVCFILHVGLGVYYFMFY</sequence>
<dbReference type="InterPro" id="IPR012156">
    <property type="entry name" value="Cold_shock_CspA"/>
</dbReference>
<keyword evidence="1" id="KW-0472">Membrane</keyword>
<organism evidence="2 3">
    <name type="scientific">Bacillus capparidis</name>
    <dbReference type="NCBI Taxonomy" id="1840411"/>
    <lineage>
        <taxon>Bacteria</taxon>
        <taxon>Bacillati</taxon>
        <taxon>Bacillota</taxon>
        <taxon>Bacilli</taxon>
        <taxon>Bacillales</taxon>
        <taxon>Bacillaceae</taxon>
        <taxon>Bacillus</taxon>
    </lineage>
</organism>
<protein>
    <submittedName>
        <fullName evidence="2">Uncharacterized membrane protein YsdA (DUF1294 family)</fullName>
    </submittedName>
</protein>
<accession>A0ABS4D107</accession>
<feature type="transmembrane region" description="Helical" evidence="1">
    <location>
        <begin position="36"/>
        <end position="57"/>
    </location>
</feature>
<keyword evidence="1" id="KW-1133">Transmembrane helix</keyword>
<reference evidence="2 3" key="1">
    <citation type="submission" date="2021-01" db="EMBL/GenBank/DDBJ databases">
        <title>Genomic Encyclopedia of Type Strains, Phase IV (KMG-IV): sequencing the most valuable type-strain genomes for metagenomic binning, comparative biology and taxonomic classification.</title>
        <authorList>
            <person name="Goeker M."/>
        </authorList>
    </citation>
    <scope>NUCLEOTIDE SEQUENCE [LARGE SCALE GENOMIC DNA]</scope>
    <source>
        <strain evidence="2 3">DSM 103394</strain>
    </source>
</reference>